<reference evidence="3" key="1">
    <citation type="submission" date="2015-12" db="EMBL/GenBank/DDBJ databases">
        <authorList>
            <person name="Lauer A."/>
            <person name="Humrighouse B."/>
            <person name="Loparev V."/>
            <person name="Shewmaker P.L."/>
            <person name="Whitney A.M."/>
            <person name="McLaughlin R.W."/>
        </authorList>
    </citation>
    <scope>NUCLEOTIDE SEQUENCE [LARGE SCALE GENOMIC DNA]</scope>
    <source>
        <strain evidence="3">LMG 26678</strain>
    </source>
</reference>
<keyword evidence="1" id="KW-0812">Transmembrane</keyword>
<gene>
    <name evidence="2" type="ORF">ATZ35_10275</name>
</gene>
<name>A0A0U2VW63_9ENTE</name>
<keyword evidence="1" id="KW-0472">Membrane</keyword>
<sequence>MKKKNLKKQLLICLLYILIPLALGSLASIWINRSILVITAIIYGIMLVFMIPSDVFFGSTLDYNIKSVNPSYKHEKPDFIGGSKQQFLNFAVVALGLAICLLLLLVK</sequence>
<accession>A0A0U2VW63</accession>
<evidence type="ECO:0000313" key="3">
    <source>
        <dbReference type="Proteomes" id="UP000067523"/>
    </source>
</evidence>
<dbReference type="RefSeq" id="WP_208927180.1">
    <property type="nucleotide sequence ID" value="NZ_CP013655.1"/>
</dbReference>
<dbReference type="STRING" id="118060.ATZ35_10275"/>
<organism evidence="2 3">
    <name type="scientific">Enterococcus rotai</name>
    <dbReference type="NCBI Taxonomy" id="118060"/>
    <lineage>
        <taxon>Bacteria</taxon>
        <taxon>Bacillati</taxon>
        <taxon>Bacillota</taxon>
        <taxon>Bacilli</taxon>
        <taxon>Lactobacillales</taxon>
        <taxon>Enterococcaceae</taxon>
        <taxon>Enterococcus</taxon>
    </lineage>
</organism>
<feature type="transmembrane region" description="Helical" evidence="1">
    <location>
        <begin position="37"/>
        <end position="57"/>
    </location>
</feature>
<evidence type="ECO:0000256" key="1">
    <source>
        <dbReference type="SAM" id="Phobius"/>
    </source>
</evidence>
<evidence type="ECO:0000313" key="2">
    <source>
        <dbReference type="EMBL" id="ALS37524.1"/>
    </source>
</evidence>
<feature type="transmembrane region" description="Helical" evidence="1">
    <location>
        <begin position="87"/>
        <end position="106"/>
    </location>
</feature>
<proteinExistence type="predicted"/>
<dbReference type="EMBL" id="CP013655">
    <property type="protein sequence ID" value="ALS37524.1"/>
    <property type="molecule type" value="Genomic_DNA"/>
</dbReference>
<dbReference type="Proteomes" id="UP000067523">
    <property type="component" value="Chromosome"/>
</dbReference>
<keyword evidence="1" id="KW-1133">Transmembrane helix</keyword>
<dbReference type="AlphaFoldDB" id="A0A0U2VW63"/>
<keyword evidence="3" id="KW-1185">Reference proteome</keyword>
<dbReference type="KEGG" id="erx:ATZ35_10275"/>
<protein>
    <submittedName>
        <fullName evidence="2">Uncharacterized protein</fullName>
    </submittedName>
</protein>